<feature type="binding site" evidence="5 7">
    <location>
        <position position="207"/>
    </location>
    <ligand>
        <name>substrate</name>
    </ligand>
</feature>
<keyword evidence="3 5" id="KW-0665">Pyrimidine biosynthesis</keyword>
<dbReference type="AlphaFoldDB" id="A0A401H7R5"/>
<proteinExistence type="inferred from homology"/>
<dbReference type="CDD" id="cd04725">
    <property type="entry name" value="OMP_decarboxylase_like"/>
    <property type="match status" value="1"/>
</dbReference>
<dbReference type="HAMAP" id="MF_01200_A">
    <property type="entry name" value="OMPdecase_type1_A"/>
    <property type="match status" value="1"/>
</dbReference>
<keyword evidence="2 5" id="KW-0210">Decarboxylase</keyword>
<comment type="caution">
    <text evidence="9">The sequence shown here is derived from an EMBL/GenBank/DDBJ whole genome shotgun (WGS) entry which is preliminary data.</text>
</comment>
<dbReference type="UniPathway" id="UPA00070">
    <property type="reaction ID" value="UER00120"/>
</dbReference>
<feature type="binding site" evidence="5 7">
    <location>
        <position position="43"/>
    </location>
    <ligand>
        <name>substrate</name>
    </ligand>
</feature>
<evidence type="ECO:0000256" key="1">
    <source>
        <dbReference type="ARBA" id="ARBA00004861"/>
    </source>
</evidence>
<dbReference type="EMBL" id="BDMD01000001">
    <property type="protein sequence ID" value="GBF08359.1"/>
    <property type="molecule type" value="Genomic_DNA"/>
</dbReference>
<evidence type="ECO:0000259" key="8">
    <source>
        <dbReference type="SMART" id="SM00934"/>
    </source>
</evidence>
<dbReference type="PANTHER" id="PTHR32119:SF2">
    <property type="entry name" value="OROTIDINE 5'-PHOSPHATE DECARBOXYLASE"/>
    <property type="match status" value="1"/>
</dbReference>
<protein>
    <recommendedName>
        <fullName evidence="5">Orotidine 5'-phosphate decarboxylase</fullName>
        <ecNumber evidence="5">4.1.1.23</ecNumber>
    </recommendedName>
    <alternativeName>
        <fullName evidence="5">OMP decarboxylase</fullName>
        <shortName evidence="5">OMPDCase</shortName>
        <shortName evidence="5">OMPdecase</shortName>
    </alternativeName>
</protein>
<evidence type="ECO:0000256" key="6">
    <source>
        <dbReference type="PIRSR" id="PIRSR614732-1"/>
    </source>
</evidence>
<accession>A0A401H7R5</accession>
<dbReference type="RefSeq" id="WP_131159438.1">
    <property type="nucleotide sequence ID" value="NZ_BDMD01000001.1"/>
</dbReference>
<dbReference type="InterPro" id="IPR001754">
    <property type="entry name" value="OMPdeCOase_dom"/>
</dbReference>
<dbReference type="PANTHER" id="PTHR32119">
    <property type="entry name" value="OROTIDINE 5'-PHOSPHATE DECARBOXYLASE"/>
    <property type="match status" value="1"/>
</dbReference>
<feature type="active site" description="For OMPdecase activity" evidence="6">
    <location>
        <position position="75"/>
    </location>
</feature>
<evidence type="ECO:0000256" key="3">
    <source>
        <dbReference type="ARBA" id="ARBA00022975"/>
    </source>
</evidence>
<keyword evidence="4 5" id="KW-0456">Lyase</keyword>
<organism evidence="9 10">
    <name type="scientific">Aeropyrum pernix</name>
    <dbReference type="NCBI Taxonomy" id="56636"/>
    <lineage>
        <taxon>Archaea</taxon>
        <taxon>Thermoproteota</taxon>
        <taxon>Thermoprotei</taxon>
        <taxon>Desulfurococcales</taxon>
        <taxon>Desulfurococcaceae</taxon>
        <taxon>Aeropyrum</taxon>
    </lineage>
</organism>
<dbReference type="GO" id="GO:0004590">
    <property type="term" value="F:orotidine-5'-phosphate decarboxylase activity"/>
    <property type="evidence" value="ECO:0007669"/>
    <property type="project" value="UniProtKB-UniRule"/>
</dbReference>
<feature type="binding site" evidence="5 7">
    <location>
        <position position="130"/>
    </location>
    <ligand>
        <name>substrate</name>
    </ligand>
</feature>
<dbReference type="Pfam" id="PF00215">
    <property type="entry name" value="OMPdecase"/>
    <property type="match status" value="1"/>
</dbReference>
<evidence type="ECO:0000313" key="9">
    <source>
        <dbReference type="EMBL" id="GBF08359.1"/>
    </source>
</evidence>
<comment type="function">
    <text evidence="5">Catalyzes the decarboxylation of orotidine 5'-monophosphate (OMP) to uridine 5'-monophosphate (UMP).</text>
</comment>
<comment type="pathway">
    <text evidence="1 5">Pyrimidine metabolism; UMP biosynthesis via de novo pathway; UMP from orotate: step 2/2.</text>
</comment>
<sequence length="244" mass="25162">MEPLAVGEAVKRVIVALDPARRGDVDRLLDMAKQVCGVGAGIKVGLPMLALGGSEALAEAARLCKGGGLRVLDLKLADIGYIMRLAAESLSRGFDAAIAHAFVGYEGGLVELKKALEDLGARLVLVVSMSHPGSGEVLDPCLDKLLAVARRVEPWGVVAPATRPEVVARVRETLPTTVIMSPGVGAQGGRPGDAICLGGADYEIVGRMVASSPDPVSALRGVAEYIAARCPEKLLHSSTGNGPS</sequence>
<dbReference type="GO" id="GO:0005829">
    <property type="term" value="C:cytosol"/>
    <property type="evidence" value="ECO:0007669"/>
    <property type="project" value="TreeGrafter"/>
</dbReference>
<gene>
    <name evidence="5" type="primary">pyrF</name>
    <name evidence="9" type="ORF">apy_00840</name>
</gene>
<dbReference type="EC" id="4.1.1.23" evidence="5"/>
<feature type="active site" description="For OMPdecase activity" evidence="6">
    <location>
        <position position="73"/>
    </location>
</feature>
<feature type="binding site" evidence="5 7">
    <location>
        <position position="18"/>
    </location>
    <ligand>
        <name>substrate</name>
    </ligand>
</feature>
<dbReference type="OrthoDB" id="94124at2157"/>
<evidence type="ECO:0000256" key="5">
    <source>
        <dbReference type="HAMAP-Rule" id="MF_01200"/>
    </source>
</evidence>
<evidence type="ECO:0000313" key="10">
    <source>
        <dbReference type="Proteomes" id="UP000291213"/>
    </source>
</evidence>
<feature type="active site" description="Proton donor" evidence="5">
    <location>
        <position position="75"/>
    </location>
</feature>
<name>A0A401H7R5_AERPX</name>
<dbReference type="SMART" id="SM00934">
    <property type="entry name" value="OMPdecase"/>
    <property type="match status" value="1"/>
</dbReference>
<feature type="binding site" evidence="5 7">
    <location>
        <position position="206"/>
    </location>
    <ligand>
        <name>substrate</name>
    </ligand>
</feature>
<evidence type="ECO:0000256" key="7">
    <source>
        <dbReference type="PIRSR" id="PIRSR614732-2"/>
    </source>
</evidence>
<comment type="similarity">
    <text evidence="5">Belongs to the OMP decarboxylase family. Type 1 subfamily.</text>
</comment>
<comment type="catalytic activity">
    <reaction evidence="5">
        <text>orotidine 5'-phosphate + H(+) = UMP + CO2</text>
        <dbReference type="Rhea" id="RHEA:11596"/>
        <dbReference type="ChEBI" id="CHEBI:15378"/>
        <dbReference type="ChEBI" id="CHEBI:16526"/>
        <dbReference type="ChEBI" id="CHEBI:57538"/>
        <dbReference type="ChEBI" id="CHEBI:57865"/>
        <dbReference type="EC" id="4.1.1.23"/>
    </reaction>
</comment>
<dbReference type="GO" id="GO:0044205">
    <property type="term" value="P:'de novo' UMP biosynthetic process"/>
    <property type="evidence" value="ECO:0007669"/>
    <property type="project" value="UniProtKB-UniRule"/>
</dbReference>
<dbReference type="InterPro" id="IPR047595">
    <property type="entry name" value="OMPdecase_arc"/>
</dbReference>
<evidence type="ECO:0000256" key="2">
    <source>
        <dbReference type="ARBA" id="ARBA00022793"/>
    </source>
</evidence>
<dbReference type="Gene3D" id="3.20.20.70">
    <property type="entry name" value="Aldolase class I"/>
    <property type="match status" value="1"/>
</dbReference>
<comment type="subunit">
    <text evidence="5">Homodimer.</text>
</comment>
<dbReference type="Proteomes" id="UP000291213">
    <property type="component" value="Unassembled WGS sequence"/>
</dbReference>
<dbReference type="InterPro" id="IPR011060">
    <property type="entry name" value="RibuloseP-bd_barrel"/>
</dbReference>
<feature type="domain" description="Orotidine 5'-phosphate decarboxylase" evidence="8">
    <location>
        <begin position="12"/>
        <end position="222"/>
    </location>
</feature>
<dbReference type="SUPFAM" id="SSF51366">
    <property type="entry name" value="Ribulose-phoshate binding barrel"/>
    <property type="match status" value="1"/>
</dbReference>
<dbReference type="GO" id="GO:0006207">
    <property type="term" value="P:'de novo' pyrimidine nucleobase biosynthetic process"/>
    <property type="evidence" value="ECO:0007669"/>
    <property type="project" value="InterPro"/>
</dbReference>
<feature type="active site" description="For OMPdecase activity" evidence="6">
    <location>
        <position position="78"/>
    </location>
</feature>
<feature type="binding site" evidence="5">
    <location>
        <begin position="73"/>
        <end position="82"/>
    </location>
    <ligand>
        <name>substrate</name>
    </ligand>
</feature>
<reference evidence="9 10" key="1">
    <citation type="submission" date="2017-02" db="EMBL/GenBank/DDBJ databases">
        <title>isolation and characterization of a novel temperate virus Aeropyrum globular virus 1 infecting hyperthermophilic archaeon Aeropyrum.</title>
        <authorList>
            <person name="Yumiya M."/>
            <person name="Yoshida T."/>
            <person name="Sako Y."/>
        </authorList>
    </citation>
    <scope>NUCLEOTIDE SEQUENCE [LARGE SCALE GENOMIC DNA]</scope>
    <source>
        <strain evidence="9 10">YK1-12-2013</strain>
    </source>
</reference>
<dbReference type="InterPro" id="IPR014732">
    <property type="entry name" value="OMPdecase"/>
</dbReference>
<feature type="binding site" evidence="5">
    <location>
        <begin position="182"/>
        <end position="192"/>
    </location>
    <ligand>
        <name>substrate</name>
    </ligand>
</feature>
<dbReference type="InterPro" id="IPR013785">
    <property type="entry name" value="Aldolase_TIM"/>
</dbReference>
<evidence type="ECO:0000256" key="4">
    <source>
        <dbReference type="ARBA" id="ARBA00023239"/>
    </source>
</evidence>